<evidence type="ECO:0000256" key="1">
    <source>
        <dbReference type="SAM" id="MobiDB-lite"/>
    </source>
</evidence>
<evidence type="ECO:0000313" key="3">
    <source>
        <dbReference type="Proteomes" id="UP001596118"/>
    </source>
</evidence>
<evidence type="ECO:0000313" key="2">
    <source>
        <dbReference type="EMBL" id="MFC5280146.1"/>
    </source>
</evidence>
<protein>
    <submittedName>
        <fullName evidence="2">DUF2589 domain-containing protein</fullName>
    </submittedName>
</protein>
<dbReference type="Proteomes" id="UP001596118">
    <property type="component" value="Unassembled WGS sequence"/>
</dbReference>
<gene>
    <name evidence="2" type="ORF">ACFPM1_15465</name>
</gene>
<keyword evidence="3" id="KW-1185">Reference proteome</keyword>
<feature type="region of interest" description="Disordered" evidence="1">
    <location>
        <begin position="179"/>
        <end position="228"/>
    </location>
</feature>
<name>A0ABD5R5D8_9EURY</name>
<comment type="caution">
    <text evidence="2">The sequence shown here is derived from an EMBL/GenBank/DDBJ whole genome shotgun (WGS) entry which is preliminary data.</text>
</comment>
<feature type="compositionally biased region" description="Basic and acidic residues" evidence="1">
    <location>
        <begin position="192"/>
        <end position="228"/>
    </location>
</feature>
<accession>A0ABD5R5D8</accession>
<organism evidence="2 3">
    <name type="scientific">Halorubrum rubrum</name>
    <dbReference type="NCBI Taxonomy" id="1126240"/>
    <lineage>
        <taxon>Archaea</taxon>
        <taxon>Methanobacteriati</taxon>
        <taxon>Methanobacteriota</taxon>
        <taxon>Stenosarchaea group</taxon>
        <taxon>Halobacteria</taxon>
        <taxon>Halobacteriales</taxon>
        <taxon>Haloferacaceae</taxon>
        <taxon>Halorubrum</taxon>
    </lineage>
</organism>
<reference evidence="2 3" key="1">
    <citation type="journal article" date="2019" name="Int. J. Syst. Evol. Microbiol.">
        <title>The Global Catalogue of Microorganisms (GCM) 10K type strain sequencing project: providing services to taxonomists for standard genome sequencing and annotation.</title>
        <authorList>
            <consortium name="The Broad Institute Genomics Platform"/>
            <consortium name="The Broad Institute Genome Sequencing Center for Infectious Disease"/>
            <person name="Wu L."/>
            <person name="Ma J."/>
        </authorList>
    </citation>
    <scope>NUCLEOTIDE SEQUENCE [LARGE SCALE GENOMIC DNA]</scope>
    <source>
        <strain evidence="2 3">CGMCC 1.12124</strain>
    </source>
</reference>
<sequence length="228" mass="24904">MSQTDTLADLPLATLFSAPLIAAIDASAQAQTETIDLLREVGFESDGTPATVSFEYATTDVEPATGERRRRPKTLEVPLLLFLSVPELVVHEIEQTFSARIVDVEDVEREGDGGGGTAGRTKSPSLRPQRLRVAPAKQSETFARRTKTTFDLDVTMRAEVENRSTGIDLLERSLMTTVVDGDSEAAGSTPAGREKAKREAAKREKAKRERAEEDPQRTEDRTTEGDGE</sequence>
<proteinExistence type="predicted"/>
<dbReference type="InterPro" id="IPR024510">
    <property type="entry name" value="DUF2589"/>
</dbReference>
<dbReference type="Pfam" id="PF11655">
    <property type="entry name" value="DUF2589"/>
    <property type="match status" value="1"/>
</dbReference>
<feature type="region of interest" description="Disordered" evidence="1">
    <location>
        <begin position="108"/>
        <end position="140"/>
    </location>
</feature>
<dbReference type="AlphaFoldDB" id="A0ABD5R5D8"/>
<dbReference type="RefSeq" id="WP_256413192.1">
    <property type="nucleotide sequence ID" value="NZ_JANHDM010000018.1"/>
</dbReference>
<dbReference type="EMBL" id="JBHSKY010000019">
    <property type="protein sequence ID" value="MFC5280146.1"/>
    <property type="molecule type" value="Genomic_DNA"/>
</dbReference>